<name>A0A2T1C6S9_9CYAN</name>
<feature type="transmembrane region" description="Helical" evidence="9">
    <location>
        <begin position="96"/>
        <end position="112"/>
    </location>
</feature>
<proteinExistence type="predicted"/>
<dbReference type="Proteomes" id="UP000238762">
    <property type="component" value="Unassembled WGS sequence"/>
</dbReference>
<feature type="transmembrane region" description="Helical" evidence="9">
    <location>
        <begin position="250"/>
        <end position="268"/>
    </location>
</feature>
<comment type="caution">
    <text evidence="10">The sequence shown here is derived from an EMBL/GenBank/DDBJ whole genome shotgun (WGS) entry which is preliminary data.</text>
</comment>
<keyword evidence="2" id="KW-0597">Phosphoprotein</keyword>
<dbReference type="AlphaFoldDB" id="A0A2T1C6S9"/>
<dbReference type="GO" id="GO:0055085">
    <property type="term" value="P:transmembrane transport"/>
    <property type="evidence" value="ECO:0007669"/>
    <property type="project" value="InterPro"/>
</dbReference>
<feature type="transmembrane region" description="Helical" evidence="9">
    <location>
        <begin position="148"/>
        <end position="165"/>
    </location>
</feature>
<keyword evidence="5 9" id="KW-0812">Transmembrane</keyword>
<feature type="transmembrane region" description="Helical" evidence="9">
    <location>
        <begin position="29"/>
        <end position="51"/>
    </location>
</feature>
<keyword evidence="3" id="KW-0285">Flavoprotein</keyword>
<evidence type="ECO:0000256" key="6">
    <source>
        <dbReference type="ARBA" id="ARBA00022967"/>
    </source>
</evidence>
<evidence type="ECO:0000256" key="5">
    <source>
        <dbReference type="ARBA" id="ARBA00022692"/>
    </source>
</evidence>
<gene>
    <name evidence="10" type="ORF">C7B64_05930</name>
</gene>
<evidence type="ECO:0000256" key="3">
    <source>
        <dbReference type="ARBA" id="ARBA00022630"/>
    </source>
</evidence>
<dbReference type="PANTHER" id="PTHR30578">
    <property type="entry name" value="ELECTRON TRANSPORT COMPLEX PROTEIN RNFD"/>
    <property type="match status" value="1"/>
</dbReference>
<reference evidence="10 11" key="1">
    <citation type="submission" date="2018-02" db="EMBL/GenBank/DDBJ databases">
        <authorList>
            <person name="Cohen D.B."/>
            <person name="Kent A.D."/>
        </authorList>
    </citation>
    <scope>NUCLEOTIDE SEQUENCE [LARGE SCALE GENOMIC DNA]</scope>
    <source>
        <strain evidence="10 11">CCAP 1448/3</strain>
    </source>
</reference>
<evidence type="ECO:0000256" key="4">
    <source>
        <dbReference type="ARBA" id="ARBA00022643"/>
    </source>
</evidence>
<evidence type="ECO:0000313" key="10">
    <source>
        <dbReference type="EMBL" id="PSB03980.1"/>
    </source>
</evidence>
<accession>A0A2T1C6S9</accession>
<dbReference type="OrthoDB" id="9776359at2"/>
<keyword evidence="4" id="KW-0288">FMN</keyword>
<evidence type="ECO:0000256" key="8">
    <source>
        <dbReference type="ARBA" id="ARBA00023136"/>
    </source>
</evidence>
<feature type="transmembrane region" description="Helical" evidence="9">
    <location>
        <begin position="119"/>
        <end position="136"/>
    </location>
</feature>
<dbReference type="PANTHER" id="PTHR30578:SF0">
    <property type="entry name" value="ION-TRANSLOCATING OXIDOREDUCTASE COMPLEX SUBUNIT D"/>
    <property type="match status" value="1"/>
</dbReference>
<dbReference type="Pfam" id="PF03116">
    <property type="entry name" value="NQR2_RnfD_RnfE"/>
    <property type="match status" value="1"/>
</dbReference>
<evidence type="ECO:0000256" key="2">
    <source>
        <dbReference type="ARBA" id="ARBA00022553"/>
    </source>
</evidence>
<dbReference type="RefSeq" id="WP_106287736.1">
    <property type="nucleotide sequence ID" value="NZ_CAWNTC010000229.1"/>
</dbReference>
<protein>
    <submittedName>
        <fullName evidence="10">Na+-transporting NADH:ubiquinone oxidoreductase, subunit NqrB</fullName>
    </submittedName>
</protein>
<feature type="transmembrane region" description="Helical" evidence="9">
    <location>
        <begin position="197"/>
        <end position="214"/>
    </location>
</feature>
<dbReference type="InterPro" id="IPR004338">
    <property type="entry name" value="NqrB/RnfD"/>
</dbReference>
<keyword evidence="10" id="KW-0830">Ubiquinone</keyword>
<sequence length="288" mass="32680">MFFTDARDYQIVFLASFLFLGIGNRDWTLHPGTIVTLFLTCWITQVVCLYLKVEVFPHSESLEERKIQSQSYLSSLRSATITALGLSLLLRADTTTTIIIAGVLAIASKFILEFRGKHFFNPANFGIIATVILTQDAWVSPGQWGDEWWYALLFMGTGGIVLKKVGRWDTTVAFLVSYGALEAIRNVWLGWTWDVYFHRLMSGSLLLFALFMITDPRSIPDAKPSRLIWSFAIAGLTFILRNFFLINSAVFWALFIISPLTVLLDLLWREKQFTWSALKPVSESKALA</sequence>
<keyword evidence="11" id="KW-1185">Reference proteome</keyword>
<keyword evidence="6" id="KW-1278">Translocase</keyword>
<organism evidence="10 11">
    <name type="scientific">Merismopedia glauca CCAP 1448/3</name>
    <dbReference type="NCBI Taxonomy" id="1296344"/>
    <lineage>
        <taxon>Bacteria</taxon>
        <taxon>Bacillati</taxon>
        <taxon>Cyanobacteriota</taxon>
        <taxon>Cyanophyceae</taxon>
        <taxon>Synechococcales</taxon>
        <taxon>Merismopediaceae</taxon>
        <taxon>Merismopedia</taxon>
    </lineage>
</organism>
<feature type="transmembrane region" description="Helical" evidence="9">
    <location>
        <begin position="226"/>
        <end position="244"/>
    </location>
</feature>
<evidence type="ECO:0000256" key="7">
    <source>
        <dbReference type="ARBA" id="ARBA00022989"/>
    </source>
</evidence>
<keyword evidence="7 9" id="KW-1133">Transmembrane helix</keyword>
<evidence type="ECO:0000256" key="9">
    <source>
        <dbReference type="SAM" id="Phobius"/>
    </source>
</evidence>
<keyword evidence="1" id="KW-0813">Transport</keyword>
<dbReference type="GO" id="GO:0005886">
    <property type="term" value="C:plasma membrane"/>
    <property type="evidence" value="ECO:0007669"/>
    <property type="project" value="TreeGrafter"/>
</dbReference>
<dbReference type="EMBL" id="PVWJ01000020">
    <property type="protein sequence ID" value="PSB03980.1"/>
    <property type="molecule type" value="Genomic_DNA"/>
</dbReference>
<feature type="transmembrane region" description="Helical" evidence="9">
    <location>
        <begin position="172"/>
        <end position="191"/>
    </location>
</feature>
<evidence type="ECO:0000313" key="11">
    <source>
        <dbReference type="Proteomes" id="UP000238762"/>
    </source>
</evidence>
<evidence type="ECO:0000256" key="1">
    <source>
        <dbReference type="ARBA" id="ARBA00022448"/>
    </source>
</evidence>
<keyword evidence="8 9" id="KW-0472">Membrane</keyword>
<reference evidence="10 11" key="2">
    <citation type="submission" date="2018-03" db="EMBL/GenBank/DDBJ databases">
        <title>The ancient ancestry and fast evolution of plastids.</title>
        <authorList>
            <person name="Moore K.R."/>
            <person name="Magnabosco C."/>
            <person name="Momper L."/>
            <person name="Gold D.A."/>
            <person name="Bosak T."/>
            <person name="Fournier G.P."/>
        </authorList>
    </citation>
    <scope>NUCLEOTIDE SEQUENCE [LARGE SCALE GENOMIC DNA]</scope>
    <source>
        <strain evidence="10 11">CCAP 1448/3</strain>
    </source>
</reference>